<dbReference type="AlphaFoldDB" id="A0A1E1LY17"/>
<evidence type="ECO:0000313" key="3">
    <source>
        <dbReference type="Proteomes" id="UP000177625"/>
    </source>
</evidence>
<name>A0A1E1LY17_RHYSE</name>
<proteinExistence type="predicted"/>
<evidence type="ECO:0000256" key="1">
    <source>
        <dbReference type="SAM" id="SignalP"/>
    </source>
</evidence>
<keyword evidence="3" id="KW-1185">Reference proteome</keyword>
<feature type="chain" id="PRO_5009447782" evidence="1">
    <location>
        <begin position="26"/>
        <end position="103"/>
    </location>
</feature>
<keyword evidence="1" id="KW-0732">Signal</keyword>
<organism evidence="2 3">
    <name type="scientific">Rhynchosporium secalis</name>
    <name type="common">Barley scald fungus</name>
    <dbReference type="NCBI Taxonomy" id="38038"/>
    <lineage>
        <taxon>Eukaryota</taxon>
        <taxon>Fungi</taxon>
        <taxon>Dikarya</taxon>
        <taxon>Ascomycota</taxon>
        <taxon>Pezizomycotina</taxon>
        <taxon>Leotiomycetes</taxon>
        <taxon>Helotiales</taxon>
        <taxon>Ploettnerulaceae</taxon>
        <taxon>Rhynchosporium</taxon>
    </lineage>
</organism>
<protein>
    <submittedName>
        <fullName evidence="2">Uncharacterized protein</fullName>
    </submittedName>
</protein>
<gene>
    <name evidence="2" type="ORF">RSE6_01513</name>
</gene>
<sequence length="103" mass="11224">MAPIVYGVVLGASLAFCLKVSRCYSLDEKQMISEIARGDKDIPVMRLSGHPSMLQLAEFLSKSSCQAPISEVSKFYRLEPSGGTVPLSLILTNSQPPAYEEDD</sequence>
<accession>A0A1E1LY17</accession>
<dbReference type="Proteomes" id="UP000177625">
    <property type="component" value="Unassembled WGS sequence"/>
</dbReference>
<evidence type="ECO:0000313" key="2">
    <source>
        <dbReference type="EMBL" id="CZT41736.1"/>
    </source>
</evidence>
<reference evidence="3" key="1">
    <citation type="submission" date="2016-03" db="EMBL/GenBank/DDBJ databases">
        <authorList>
            <person name="Guldener U."/>
        </authorList>
    </citation>
    <scope>NUCLEOTIDE SEQUENCE [LARGE SCALE GENOMIC DNA]</scope>
</reference>
<feature type="signal peptide" evidence="1">
    <location>
        <begin position="1"/>
        <end position="25"/>
    </location>
</feature>
<dbReference type="EMBL" id="FJVC01000044">
    <property type="protein sequence ID" value="CZT41736.1"/>
    <property type="molecule type" value="Genomic_DNA"/>
</dbReference>